<dbReference type="OrthoDB" id="115856at2"/>
<dbReference type="EMBL" id="AADV02000001">
    <property type="protein sequence ID" value="EAM53261.1"/>
    <property type="molecule type" value="Genomic_DNA"/>
</dbReference>
<accession>Q4C9M5</accession>
<protein>
    <submittedName>
        <fullName evidence="1">Uncharacterized protein</fullName>
    </submittedName>
</protein>
<organism evidence="1 2">
    <name type="scientific">Crocosphaera watsonii WH 8501</name>
    <dbReference type="NCBI Taxonomy" id="165597"/>
    <lineage>
        <taxon>Bacteria</taxon>
        <taxon>Bacillati</taxon>
        <taxon>Cyanobacteriota</taxon>
        <taxon>Cyanophyceae</taxon>
        <taxon>Oscillatoriophycideae</taxon>
        <taxon>Chroococcales</taxon>
        <taxon>Aphanothecaceae</taxon>
        <taxon>Crocosphaera</taxon>
    </lineage>
</organism>
<dbReference type="SUPFAM" id="SSF53850">
    <property type="entry name" value="Periplasmic binding protein-like II"/>
    <property type="match status" value="1"/>
</dbReference>
<dbReference type="Proteomes" id="UP000003922">
    <property type="component" value="Unassembled WGS sequence"/>
</dbReference>
<dbReference type="RefSeq" id="WP_007303560.1">
    <property type="nucleotide sequence ID" value="NZ_AADV02000001.1"/>
</dbReference>
<comment type="caution">
    <text evidence="1">The sequence shown here is derived from an EMBL/GenBank/DDBJ whole genome shotgun (WGS) entry which is preliminary data.</text>
</comment>
<reference evidence="1" key="2">
    <citation type="submission" date="2005-06" db="EMBL/GenBank/DDBJ databases">
        <title>Sequencing of the draft genome and assembly of Crocosphaera watsonii WH 8501.</title>
        <authorList>
            <consortium name="US DOE Joint Genome Institute (JGI-PGF)"/>
            <person name="Copeland A."/>
            <person name="Lucas S."/>
            <person name="Lapidus A."/>
            <person name="Barry K."/>
            <person name="Detter C."/>
            <person name="Glavina T."/>
            <person name="Hammon N."/>
            <person name="Israni S."/>
            <person name="Pitluck S."/>
            <person name="Richardson P."/>
        </authorList>
    </citation>
    <scope>NUCLEOTIDE SEQUENCE [LARGE SCALE GENOMIC DNA]</scope>
    <source>
        <strain evidence="1">WH 8501</strain>
    </source>
</reference>
<dbReference type="KEGG" id="cwa:CwatDRAFT_6479"/>
<dbReference type="Gene3D" id="3.40.190.10">
    <property type="entry name" value="Periplasmic binding protein-like II"/>
    <property type="match status" value="1"/>
</dbReference>
<reference evidence="1" key="3">
    <citation type="submission" date="2016-12" db="EMBL/GenBank/DDBJ databases">
        <title>Annotation of the draft genome assembly of Crocosphaera watsonii WH 8501.</title>
        <authorList>
            <consortium name="US DOE Joint Genome Institute (JGI-ORNL)"/>
            <person name="Larimer F."/>
            <person name="Land M."/>
        </authorList>
    </citation>
    <scope>NUCLEOTIDE SEQUENCE</scope>
    <source>
        <strain evidence="1">WH 8501</strain>
    </source>
</reference>
<proteinExistence type="predicted"/>
<dbReference type="AlphaFoldDB" id="Q4C9M5"/>
<name>Q4C9M5_CROWT</name>
<gene>
    <name evidence="1" type="ORF">CwatDRAFT_6479</name>
</gene>
<evidence type="ECO:0000313" key="1">
    <source>
        <dbReference type="EMBL" id="EAM53261.1"/>
    </source>
</evidence>
<sequence>MVIAVNPIADLTQIISLVNQPTGVNLEIQSPEESQTLYNSATLDMVANPEVTIYDDIIERGYLKVATAVSGAEFDLEFTNAMAAAIFGDATKVELVNPSFTEGFEMVATGAVDISARRITKTSGRDATLNIDFSPIYFYPRFRTSKSSIKYYKPGVNN</sequence>
<evidence type="ECO:0000313" key="2">
    <source>
        <dbReference type="Proteomes" id="UP000003922"/>
    </source>
</evidence>
<reference evidence="1" key="1">
    <citation type="submission" date="2004-02" db="EMBL/GenBank/DDBJ databases">
        <authorList>
            <consortium name="DOE Joint Genome Institute"/>
        </authorList>
    </citation>
    <scope>NUCLEOTIDE SEQUENCE [LARGE SCALE GENOMIC DNA]</scope>
    <source>
        <strain evidence="1">WH 8501</strain>
    </source>
</reference>
<keyword evidence="2" id="KW-1185">Reference proteome</keyword>